<feature type="transmembrane region" description="Helical" evidence="1">
    <location>
        <begin position="206"/>
        <end position="223"/>
    </location>
</feature>
<keyword evidence="3" id="KW-1185">Reference proteome</keyword>
<sequence length="224" mass="25813">MAFDFISYIAQQVGQQQPNLLADQSKQVKNQYLIHLIAFQLSALIETTQHDENKVYEKIQQLDSAWLVDMTQHTITQDQRASEYFQPIATKLSDSNHKIATIIINEFAQLDQNAHLGVAGIKELLDGQYAWMQDQVEQWFWDSIDHPELKLSTSSQPADEPDFNEIMQEFNHMLQQQAQHNPQDHTAPHTPVAEITPIAPSTFFKILNPLIALLIILWIFSFIF</sequence>
<gene>
    <name evidence="2" type="ORF">CAP51_15750</name>
</gene>
<name>A0A1Z9YU26_9GAMM</name>
<keyword evidence="1" id="KW-0472">Membrane</keyword>
<proteinExistence type="predicted"/>
<dbReference type="AlphaFoldDB" id="A0A1Z9YU26"/>
<accession>A0A1Z9YU26</accession>
<organism evidence="2 3">
    <name type="scientific">Acinetobacter populi</name>
    <dbReference type="NCBI Taxonomy" id="1582270"/>
    <lineage>
        <taxon>Bacteria</taxon>
        <taxon>Pseudomonadati</taxon>
        <taxon>Pseudomonadota</taxon>
        <taxon>Gammaproteobacteria</taxon>
        <taxon>Moraxellales</taxon>
        <taxon>Moraxellaceae</taxon>
        <taxon>Acinetobacter</taxon>
    </lineage>
</organism>
<evidence type="ECO:0000313" key="2">
    <source>
        <dbReference type="EMBL" id="OUY05683.1"/>
    </source>
</evidence>
<dbReference type="EMBL" id="NEXX01000007">
    <property type="protein sequence ID" value="OUY05683.1"/>
    <property type="molecule type" value="Genomic_DNA"/>
</dbReference>
<evidence type="ECO:0000313" key="3">
    <source>
        <dbReference type="Proteomes" id="UP000196536"/>
    </source>
</evidence>
<reference evidence="2 3" key="1">
    <citation type="submission" date="2017-05" db="EMBL/GenBank/DDBJ databases">
        <title>Acinetobacter populi ANC 5415 (= PBJ7), whole genome shotgun sequencing project.</title>
        <authorList>
            <person name="Nemec A."/>
            <person name="Radolfova-Krizova L."/>
        </authorList>
    </citation>
    <scope>NUCLEOTIDE SEQUENCE [LARGE SCALE GENOMIC DNA]</scope>
    <source>
        <strain evidence="2 3">PBJ7</strain>
    </source>
</reference>
<evidence type="ECO:0000256" key="1">
    <source>
        <dbReference type="SAM" id="Phobius"/>
    </source>
</evidence>
<comment type="caution">
    <text evidence="2">The sequence shown here is derived from an EMBL/GenBank/DDBJ whole genome shotgun (WGS) entry which is preliminary data.</text>
</comment>
<dbReference type="RefSeq" id="WP_087621717.1">
    <property type="nucleotide sequence ID" value="NZ_NEXX01000007.1"/>
</dbReference>
<dbReference type="Proteomes" id="UP000196536">
    <property type="component" value="Unassembled WGS sequence"/>
</dbReference>
<keyword evidence="1" id="KW-0812">Transmembrane</keyword>
<protein>
    <submittedName>
        <fullName evidence="2">Uncharacterized protein</fullName>
    </submittedName>
</protein>
<dbReference type="OrthoDB" id="6717066at2"/>
<keyword evidence="1" id="KW-1133">Transmembrane helix</keyword>